<organism evidence="2 3">
    <name type="scientific">Congregibacter litoralis KT71</name>
    <dbReference type="NCBI Taxonomy" id="314285"/>
    <lineage>
        <taxon>Bacteria</taxon>
        <taxon>Pseudomonadati</taxon>
        <taxon>Pseudomonadota</taxon>
        <taxon>Gammaproteobacteria</taxon>
        <taxon>Cellvibrionales</taxon>
        <taxon>Halieaceae</taxon>
        <taxon>Congregibacter</taxon>
    </lineage>
</organism>
<dbReference type="Proteomes" id="UP000019205">
    <property type="component" value="Chromosome"/>
</dbReference>
<gene>
    <name evidence="2" type="ORF">KT71_04935</name>
</gene>
<reference evidence="2 3" key="1">
    <citation type="journal article" date="2007" name="Proc. Natl. Acad. Sci. U.S.A.">
        <title>Characterization of a marine gammaproteobacterium capable of aerobic anoxygenic photosynthesis.</title>
        <authorList>
            <person name="Fuchs B.M."/>
            <person name="Spring S."/>
            <person name="Teeling H."/>
            <person name="Quast C."/>
            <person name="Wulf J."/>
            <person name="Schattenhofer M."/>
            <person name="Yan S."/>
            <person name="Ferriera S."/>
            <person name="Johnson J."/>
            <person name="Glockner F.O."/>
            <person name="Amann R."/>
        </authorList>
    </citation>
    <scope>NUCLEOTIDE SEQUENCE [LARGE SCALE GENOMIC DNA]</scope>
    <source>
        <strain evidence="2">KT71</strain>
    </source>
</reference>
<dbReference type="InterPro" id="IPR049239">
    <property type="entry name" value="DUF6874"/>
</dbReference>
<feature type="domain" description="DUF6874" evidence="1">
    <location>
        <begin position="29"/>
        <end position="105"/>
    </location>
</feature>
<evidence type="ECO:0000313" key="2">
    <source>
        <dbReference type="EMBL" id="EAQ97626.1"/>
    </source>
</evidence>
<dbReference type="AlphaFoldDB" id="A4A984"/>
<accession>A4A984</accession>
<dbReference type="eggNOG" id="ENOG5034081">
    <property type="taxonomic scope" value="Bacteria"/>
</dbReference>
<protein>
    <recommendedName>
        <fullName evidence="1">DUF6874 domain-containing protein</fullName>
    </recommendedName>
</protein>
<dbReference type="RefSeq" id="WP_008293405.1">
    <property type="nucleotide sequence ID" value="NZ_CM002299.1"/>
</dbReference>
<reference evidence="2 3" key="2">
    <citation type="journal article" date="2009" name="PLoS ONE">
        <title>The photosynthetic apparatus and its regulation in the aerobic gammaproteobacterium Congregibacter litoralis gen. nov., sp. nov.</title>
        <authorList>
            <person name="Spring S."/>
            <person name="Lunsdorf H."/>
            <person name="Fuchs B.M."/>
            <person name="Tindall B.J."/>
        </authorList>
    </citation>
    <scope>NUCLEOTIDE SEQUENCE [LARGE SCALE GENOMIC DNA]</scope>
    <source>
        <strain evidence="2">KT71</strain>
    </source>
</reference>
<evidence type="ECO:0000313" key="3">
    <source>
        <dbReference type="Proteomes" id="UP000019205"/>
    </source>
</evidence>
<dbReference type="Pfam" id="PF21779">
    <property type="entry name" value="DUF6874"/>
    <property type="match status" value="1"/>
</dbReference>
<proteinExistence type="predicted"/>
<keyword evidence="3" id="KW-1185">Reference proteome</keyword>
<dbReference type="HOGENOM" id="CLU_2259723_0_0_6"/>
<dbReference type="OrthoDB" id="9862302at2"/>
<sequence>MVVHGDFVKHTEANSSATIGGDQPLSKREQATVSAICSRVVRVLGLQDRDGLQRDLAIVQANCPIDLEALAAASELVFMEELLSIVDATDRTTGSLKGNFNSRFMLDAPGLKLV</sequence>
<dbReference type="EMBL" id="AAOA02000002">
    <property type="protein sequence ID" value="EAQ97626.1"/>
    <property type="molecule type" value="Genomic_DNA"/>
</dbReference>
<evidence type="ECO:0000259" key="1">
    <source>
        <dbReference type="Pfam" id="PF21779"/>
    </source>
</evidence>
<name>A4A984_9GAMM</name>
<comment type="caution">
    <text evidence="2">The sequence shown here is derived from an EMBL/GenBank/DDBJ whole genome shotgun (WGS) entry which is preliminary data.</text>
</comment>